<dbReference type="PRINTS" id="PR00419">
    <property type="entry name" value="ADXRDTASE"/>
</dbReference>
<feature type="domain" description="4Fe-4S ferredoxin-type" evidence="12">
    <location>
        <begin position="37"/>
        <end position="66"/>
    </location>
</feature>
<evidence type="ECO:0000256" key="9">
    <source>
        <dbReference type="ARBA" id="ARBA00023014"/>
    </source>
</evidence>
<dbReference type="Proteomes" id="UP000199213">
    <property type="component" value="Unassembled WGS sequence"/>
</dbReference>
<keyword evidence="6" id="KW-0521">NADP</keyword>
<dbReference type="OrthoDB" id="289202at2"/>
<dbReference type="GO" id="GO:0004324">
    <property type="term" value="F:ferredoxin-NADP+ reductase activity"/>
    <property type="evidence" value="ECO:0007669"/>
    <property type="project" value="UniProtKB-EC"/>
</dbReference>
<evidence type="ECO:0000256" key="1">
    <source>
        <dbReference type="ARBA" id="ARBA00001974"/>
    </source>
</evidence>
<evidence type="ECO:0000313" key="14">
    <source>
        <dbReference type="Proteomes" id="UP000199213"/>
    </source>
</evidence>
<gene>
    <name evidence="13" type="ORF">SAMN04487820_112122</name>
</gene>
<dbReference type="Gene3D" id="3.40.50.720">
    <property type="entry name" value="NAD(P)-binding Rossmann-like Domain"/>
    <property type="match status" value="1"/>
</dbReference>
<evidence type="ECO:0000256" key="6">
    <source>
        <dbReference type="ARBA" id="ARBA00022857"/>
    </source>
</evidence>
<dbReference type="SUPFAM" id="SSF54862">
    <property type="entry name" value="4Fe-4S ferredoxins"/>
    <property type="match status" value="1"/>
</dbReference>
<dbReference type="EC" id="1.18.1.2" evidence="2"/>
<dbReference type="Gene3D" id="3.50.50.60">
    <property type="entry name" value="FAD/NAD(P)-binding domain"/>
    <property type="match status" value="1"/>
</dbReference>
<evidence type="ECO:0000256" key="7">
    <source>
        <dbReference type="ARBA" id="ARBA00023002"/>
    </source>
</evidence>
<keyword evidence="3" id="KW-0285">Flavoprotein</keyword>
<evidence type="ECO:0000256" key="5">
    <source>
        <dbReference type="ARBA" id="ARBA00022827"/>
    </source>
</evidence>
<keyword evidence="5" id="KW-0274">FAD</keyword>
<proteinExistence type="predicted"/>
<keyword evidence="4" id="KW-0479">Metal-binding</keyword>
<comment type="catalytic activity">
    <reaction evidence="10">
        <text>2 reduced [2Fe-2S]-[ferredoxin] + NADP(+) + H(+) = 2 oxidized [2Fe-2S]-[ferredoxin] + NADPH</text>
        <dbReference type="Rhea" id="RHEA:20125"/>
        <dbReference type="Rhea" id="RHEA-COMP:10000"/>
        <dbReference type="Rhea" id="RHEA-COMP:10001"/>
        <dbReference type="ChEBI" id="CHEBI:15378"/>
        <dbReference type="ChEBI" id="CHEBI:33737"/>
        <dbReference type="ChEBI" id="CHEBI:33738"/>
        <dbReference type="ChEBI" id="CHEBI:57783"/>
        <dbReference type="ChEBI" id="CHEBI:58349"/>
        <dbReference type="EC" id="1.18.1.2"/>
    </reaction>
</comment>
<evidence type="ECO:0000256" key="3">
    <source>
        <dbReference type="ARBA" id="ARBA00022630"/>
    </source>
</evidence>
<protein>
    <recommendedName>
        <fullName evidence="2">ferredoxin--NADP(+) reductase</fullName>
        <ecNumber evidence="2">1.18.1.2</ecNumber>
    </recommendedName>
</protein>
<dbReference type="AlphaFoldDB" id="A0A1G9EL14"/>
<dbReference type="PANTHER" id="PTHR48467:SF1">
    <property type="entry name" value="GLUTAMATE SYNTHASE 1 [NADH], CHLOROPLASTIC-LIKE"/>
    <property type="match status" value="1"/>
</dbReference>
<keyword evidence="14" id="KW-1185">Reference proteome</keyword>
<evidence type="ECO:0000313" key="13">
    <source>
        <dbReference type="EMBL" id="SDK76850.1"/>
    </source>
</evidence>
<dbReference type="InterPro" id="IPR055275">
    <property type="entry name" value="Ferredox_Rdtase"/>
</dbReference>
<name>A0A1G9EL14_ACTMZ</name>
<evidence type="ECO:0000259" key="12">
    <source>
        <dbReference type="PROSITE" id="PS51379"/>
    </source>
</evidence>
<dbReference type="GO" id="GO:0051536">
    <property type="term" value="F:iron-sulfur cluster binding"/>
    <property type="evidence" value="ECO:0007669"/>
    <property type="project" value="UniProtKB-KW"/>
</dbReference>
<dbReference type="RefSeq" id="WP_092631344.1">
    <property type="nucleotide sequence ID" value="NZ_FNFM01000012.1"/>
</dbReference>
<dbReference type="InterPro" id="IPR036188">
    <property type="entry name" value="FAD/NAD-bd_sf"/>
</dbReference>
<feature type="compositionally biased region" description="Low complexity" evidence="11">
    <location>
        <begin position="133"/>
        <end position="145"/>
    </location>
</feature>
<keyword evidence="9" id="KW-0411">Iron-sulfur</keyword>
<dbReference type="Pfam" id="PF07992">
    <property type="entry name" value="Pyr_redox_2"/>
    <property type="match status" value="1"/>
</dbReference>
<evidence type="ECO:0000256" key="11">
    <source>
        <dbReference type="SAM" id="MobiDB-lite"/>
    </source>
</evidence>
<dbReference type="Pfam" id="PF00037">
    <property type="entry name" value="Fer4"/>
    <property type="match status" value="1"/>
</dbReference>
<sequence length="568" mass="58995">MAYAITQTCCTDASCIAACPVNCIHPTPNEPDFGTTEMLYVDPSTCIDCGACADACPVDAVFPVDRLTGSLRAYADINAAYYADRDAAVEPESGDAPETSGAPESGRASESGGRSEANGAGPNGVELNGPGAGSASGTSTAGNSPNFHSWGPPVFDHSIPSDLAPMDVAVVGTGPAGMYAVEDLLLHTNCRVTLLDRLPVAGGLVRYGVAPDHPSTKRISETFARFHNHPRMRLRLGVEVGKDVSAAELATRHDAVIYAVGASSARDIGVPGEELTGSVSATTLVSWYNGHPDAVAEAVDLSAERVVVVGNGNVALDVARILSTEPEQLADTSISPRALELLRSSRVREVVLLGRRGPEHAAFTRPELLELTQREDIELVVDTHDPRIESTIDAAGTDDKAGLLRDVSRQTVDWSTPAGDAAVNGRSRVVFRFHSAPVELVGENAVRCIRVGDAGGEAVEIPAGLVVRAVGYRGVPVPGLPFDEGTATVPNSGGRVTDRPGTYVVGWIKRGPSGGIGTNRSCAKETVEALLHDAVAGRLPEPSARVSGSGGPLARLRTKLSGKAGSIG</sequence>
<evidence type="ECO:0000256" key="4">
    <source>
        <dbReference type="ARBA" id="ARBA00022723"/>
    </source>
</evidence>
<feature type="region of interest" description="Disordered" evidence="11">
    <location>
        <begin position="89"/>
        <end position="149"/>
    </location>
</feature>
<comment type="cofactor">
    <cofactor evidence="1">
        <name>FAD</name>
        <dbReference type="ChEBI" id="CHEBI:57692"/>
    </cofactor>
</comment>
<dbReference type="Gene3D" id="3.30.70.20">
    <property type="match status" value="1"/>
</dbReference>
<dbReference type="PROSITE" id="PS00198">
    <property type="entry name" value="4FE4S_FER_1"/>
    <property type="match status" value="1"/>
</dbReference>
<dbReference type="SUPFAM" id="SSF51971">
    <property type="entry name" value="Nucleotide-binding domain"/>
    <property type="match status" value="1"/>
</dbReference>
<evidence type="ECO:0000256" key="10">
    <source>
        <dbReference type="ARBA" id="ARBA00047776"/>
    </source>
</evidence>
<keyword evidence="8" id="KW-0408">Iron</keyword>
<evidence type="ECO:0000256" key="8">
    <source>
        <dbReference type="ARBA" id="ARBA00023004"/>
    </source>
</evidence>
<evidence type="ECO:0000256" key="2">
    <source>
        <dbReference type="ARBA" id="ARBA00013223"/>
    </source>
</evidence>
<feature type="compositionally biased region" description="Low complexity" evidence="11">
    <location>
        <begin position="100"/>
        <end position="117"/>
    </location>
</feature>
<dbReference type="InterPro" id="IPR023753">
    <property type="entry name" value="FAD/NAD-binding_dom"/>
</dbReference>
<dbReference type="PROSITE" id="PS51379">
    <property type="entry name" value="4FE4S_FER_2"/>
    <property type="match status" value="1"/>
</dbReference>
<dbReference type="GO" id="GO:0046872">
    <property type="term" value="F:metal ion binding"/>
    <property type="evidence" value="ECO:0007669"/>
    <property type="project" value="UniProtKB-KW"/>
</dbReference>
<dbReference type="CDD" id="cd04410">
    <property type="entry name" value="DMSOR_beta-like"/>
    <property type="match status" value="1"/>
</dbReference>
<dbReference type="InterPro" id="IPR017896">
    <property type="entry name" value="4Fe4S_Fe-S-bd"/>
</dbReference>
<keyword evidence="7" id="KW-0560">Oxidoreductase</keyword>
<organism evidence="13 14">
    <name type="scientific">Actinopolyspora mzabensis</name>
    <dbReference type="NCBI Taxonomy" id="995066"/>
    <lineage>
        <taxon>Bacteria</taxon>
        <taxon>Bacillati</taxon>
        <taxon>Actinomycetota</taxon>
        <taxon>Actinomycetes</taxon>
        <taxon>Actinopolysporales</taxon>
        <taxon>Actinopolysporaceae</taxon>
        <taxon>Actinopolyspora</taxon>
    </lineage>
</organism>
<accession>A0A1G9EL14</accession>
<dbReference type="EMBL" id="FNFM01000012">
    <property type="protein sequence ID" value="SDK76850.1"/>
    <property type="molecule type" value="Genomic_DNA"/>
</dbReference>
<reference evidence="14" key="1">
    <citation type="submission" date="2016-10" db="EMBL/GenBank/DDBJ databases">
        <authorList>
            <person name="Varghese N."/>
            <person name="Submissions S."/>
        </authorList>
    </citation>
    <scope>NUCLEOTIDE SEQUENCE [LARGE SCALE GENOMIC DNA]</scope>
    <source>
        <strain evidence="14">DSM 45460</strain>
    </source>
</reference>
<dbReference type="InterPro" id="IPR017900">
    <property type="entry name" value="4Fe4S_Fe_S_CS"/>
</dbReference>
<dbReference type="PANTHER" id="PTHR48467">
    <property type="entry name" value="GLUTAMATE SYNTHASE 1 [NADH], CHLOROPLASTIC-LIKE"/>
    <property type="match status" value="1"/>
</dbReference>